<feature type="non-terminal residue" evidence="3">
    <location>
        <position position="1"/>
    </location>
</feature>
<feature type="region of interest" description="Disordered" evidence="1">
    <location>
        <begin position="602"/>
        <end position="658"/>
    </location>
</feature>
<feature type="compositionally biased region" description="Low complexity" evidence="1">
    <location>
        <begin position="20"/>
        <end position="33"/>
    </location>
</feature>
<feature type="compositionally biased region" description="Polar residues" evidence="1">
    <location>
        <begin position="1"/>
        <end position="12"/>
    </location>
</feature>
<dbReference type="AlphaFoldDB" id="A0A0B7AZY7"/>
<accession>A0A0B7AZY7</accession>
<feature type="compositionally biased region" description="Low complexity" evidence="1">
    <location>
        <begin position="649"/>
        <end position="658"/>
    </location>
</feature>
<evidence type="ECO:0000256" key="1">
    <source>
        <dbReference type="SAM" id="MobiDB-lite"/>
    </source>
</evidence>
<dbReference type="GO" id="GO:0016281">
    <property type="term" value="C:eukaryotic translation initiation factor 4F complex"/>
    <property type="evidence" value="ECO:0007669"/>
    <property type="project" value="TreeGrafter"/>
</dbReference>
<feature type="compositionally biased region" description="Basic residues" evidence="1">
    <location>
        <begin position="120"/>
        <end position="130"/>
    </location>
</feature>
<proteinExistence type="predicted"/>
<dbReference type="InterPro" id="IPR003890">
    <property type="entry name" value="MIF4G-like_typ-3"/>
</dbReference>
<dbReference type="Gene3D" id="1.25.40.180">
    <property type="match status" value="1"/>
</dbReference>
<evidence type="ECO:0000259" key="2">
    <source>
        <dbReference type="SMART" id="SM00543"/>
    </source>
</evidence>
<organism evidence="3">
    <name type="scientific">Arion vulgaris</name>
    <dbReference type="NCBI Taxonomy" id="1028688"/>
    <lineage>
        <taxon>Eukaryota</taxon>
        <taxon>Metazoa</taxon>
        <taxon>Spiralia</taxon>
        <taxon>Lophotrochozoa</taxon>
        <taxon>Mollusca</taxon>
        <taxon>Gastropoda</taxon>
        <taxon>Heterobranchia</taxon>
        <taxon>Euthyneura</taxon>
        <taxon>Panpulmonata</taxon>
        <taxon>Eupulmonata</taxon>
        <taxon>Stylommatophora</taxon>
        <taxon>Helicina</taxon>
        <taxon>Arionoidea</taxon>
        <taxon>Arionidae</taxon>
        <taxon>Arion</taxon>
    </lineage>
</organism>
<feature type="region of interest" description="Disordered" evidence="1">
    <location>
        <begin position="1"/>
        <end position="43"/>
    </location>
</feature>
<feature type="region of interest" description="Disordered" evidence="1">
    <location>
        <begin position="114"/>
        <end position="147"/>
    </location>
</feature>
<dbReference type="InterPro" id="IPR016024">
    <property type="entry name" value="ARM-type_fold"/>
</dbReference>
<feature type="compositionally biased region" description="Basic and acidic residues" evidence="1">
    <location>
        <begin position="34"/>
        <end position="43"/>
    </location>
</feature>
<dbReference type="GO" id="GO:0003729">
    <property type="term" value="F:mRNA binding"/>
    <property type="evidence" value="ECO:0007669"/>
    <property type="project" value="TreeGrafter"/>
</dbReference>
<feature type="compositionally biased region" description="Low complexity" evidence="1">
    <location>
        <begin position="131"/>
        <end position="141"/>
    </location>
</feature>
<dbReference type="SUPFAM" id="SSF48371">
    <property type="entry name" value="ARM repeat"/>
    <property type="match status" value="1"/>
</dbReference>
<name>A0A0B7AZY7_9EUPU</name>
<feature type="non-terminal residue" evidence="3">
    <location>
        <position position="658"/>
    </location>
</feature>
<sequence>QQTQLTNVQQKTVCPKVPANDKSNNNKSVPVKNNIKDTQDNKPSKSYLPLFPTLQQQNHNPVESNFKIQTVDKQDGLMEEWELTFEHTPSVIKTSESDTVTPYINWGKTRDEIHVDAGKRKPRTRKRKSKTGSTSVSTASSGITLNEGSVKDDGLHAEIITKQMELPASYITTCSIKETSGSGIQSNCLGQYKSSLDSDVQKDILVQTSDSALDSQEINYHTLDSLLKEDSTDYKKEQTYAENMLSLDEAAVCKNKKRAKRRLQYKRGVLIQLRDYALTLGKPDGLPPEDIILDNPIANLPSRVNCDPTPPLSQPSENINPAPQISKKKNHKSGLPQDSVKPLHKSENPWKPMKKRLLAGELEEQTRTLESEVLYIMNRITPTNFEHLVEDMMNLNIKTYEDLQELVMIIFDKITNDTTFVEVYAKLCKVMSSLKVPPPPNSSIKHIQATFRVVMLTKCQQQFETDKTTISVDFEEVRKKMESELPDGPEKRLQISKTMSEMRMKRLKYFGNIKFIGELFKLDMFTENIMHDCIYRLLKAKDDVSLLSLCDLLAIIGQTLDTEKAKCRMDQYFSQMAELSDERTPKIKFALKNIIDLRSNNWVPRKENTGPKNEVHKDFQQEQTQEQALEQAKEQVLGQAKEQDKEQTQKQAQKQARE</sequence>
<feature type="compositionally biased region" description="Low complexity" evidence="1">
    <location>
        <begin position="621"/>
        <end position="630"/>
    </location>
</feature>
<dbReference type="EMBL" id="HACG01038741">
    <property type="protein sequence ID" value="CEK85606.1"/>
    <property type="molecule type" value="Transcribed_RNA"/>
</dbReference>
<dbReference type="GO" id="GO:0003743">
    <property type="term" value="F:translation initiation factor activity"/>
    <property type="evidence" value="ECO:0007669"/>
    <property type="project" value="TreeGrafter"/>
</dbReference>
<dbReference type="PANTHER" id="PTHR23253:SF78">
    <property type="entry name" value="EUKARYOTIC TRANSLATION INITIATION FACTOR 4G1, ISOFORM B-RELATED"/>
    <property type="match status" value="1"/>
</dbReference>
<dbReference type="SMART" id="SM00543">
    <property type="entry name" value="MIF4G"/>
    <property type="match status" value="1"/>
</dbReference>
<protein>
    <recommendedName>
        <fullName evidence="2">MIF4G domain-containing protein</fullName>
    </recommendedName>
</protein>
<reference evidence="3" key="1">
    <citation type="submission" date="2014-12" db="EMBL/GenBank/DDBJ databases">
        <title>Insight into the proteome of Arion vulgaris.</title>
        <authorList>
            <person name="Aradska J."/>
            <person name="Bulat T."/>
            <person name="Smidak R."/>
            <person name="Sarate P."/>
            <person name="Gangsoo J."/>
            <person name="Sialana F."/>
            <person name="Bilban M."/>
            <person name="Lubec G."/>
        </authorList>
    </citation>
    <scope>NUCLEOTIDE SEQUENCE</scope>
    <source>
        <tissue evidence="3">Skin</tissue>
    </source>
</reference>
<dbReference type="Pfam" id="PF02854">
    <property type="entry name" value="MIF4G"/>
    <property type="match status" value="1"/>
</dbReference>
<evidence type="ECO:0000313" key="3">
    <source>
        <dbReference type="EMBL" id="CEK85606.1"/>
    </source>
</evidence>
<gene>
    <name evidence="3" type="primary">ORF149115</name>
</gene>
<feature type="domain" description="MIF4G" evidence="2">
    <location>
        <begin position="370"/>
        <end position="601"/>
    </location>
</feature>
<feature type="compositionally biased region" description="Basic and acidic residues" evidence="1">
    <location>
        <begin position="604"/>
        <end position="620"/>
    </location>
</feature>
<feature type="compositionally biased region" description="Polar residues" evidence="1">
    <location>
        <begin position="314"/>
        <end position="323"/>
    </location>
</feature>
<feature type="region of interest" description="Disordered" evidence="1">
    <location>
        <begin position="302"/>
        <end position="350"/>
    </location>
</feature>
<dbReference type="PANTHER" id="PTHR23253">
    <property type="entry name" value="EUKARYOTIC TRANSLATION INITIATION FACTOR 4 GAMMA"/>
    <property type="match status" value="1"/>
</dbReference>